<feature type="region of interest" description="Disordered" evidence="1">
    <location>
        <begin position="1"/>
        <end position="33"/>
    </location>
</feature>
<accession>A0A7E5VMT4</accession>
<feature type="compositionally biased region" description="Polar residues" evidence="1">
    <location>
        <begin position="952"/>
        <end position="974"/>
    </location>
</feature>
<dbReference type="RefSeq" id="XP_026729614.1">
    <property type="nucleotide sequence ID" value="XM_026873813.1"/>
</dbReference>
<name>A0A7E5VMT4_TRINI</name>
<dbReference type="RefSeq" id="XP_026729615.1">
    <property type="nucleotide sequence ID" value="XM_026873814.1"/>
</dbReference>
<dbReference type="KEGG" id="tnl:113495199"/>
<feature type="region of interest" description="Disordered" evidence="1">
    <location>
        <begin position="875"/>
        <end position="901"/>
    </location>
</feature>
<protein>
    <submittedName>
        <fullName evidence="3 4">Uncharacterized protein LOC113495199 isoform X1</fullName>
    </submittedName>
</protein>
<evidence type="ECO:0000313" key="2">
    <source>
        <dbReference type="Proteomes" id="UP000322000"/>
    </source>
</evidence>
<feature type="region of interest" description="Disordered" evidence="1">
    <location>
        <begin position="944"/>
        <end position="974"/>
    </location>
</feature>
<keyword evidence="2" id="KW-1185">Reference proteome</keyword>
<reference evidence="3 4" key="1">
    <citation type="submission" date="2025-04" db="UniProtKB">
        <authorList>
            <consortium name="RefSeq"/>
        </authorList>
    </citation>
    <scope>IDENTIFICATION</scope>
</reference>
<feature type="compositionally biased region" description="Basic and acidic residues" evidence="1">
    <location>
        <begin position="368"/>
        <end position="386"/>
    </location>
</feature>
<evidence type="ECO:0000256" key="1">
    <source>
        <dbReference type="SAM" id="MobiDB-lite"/>
    </source>
</evidence>
<evidence type="ECO:0000313" key="3">
    <source>
        <dbReference type="RefSeq" id="XP_026729613.1"/>
    </source>
</evidence>
<organism evidence="2 5">
    <name type="scientific">Trichoplusia ni</name>
    <name type="common">Cabbage looper</name>
    <dbReference type="NCBI Taxonomy" id="7111"/>
    <lineage>
        <taxon>Eukaryota</taxon>
        <taxon>Metazoa</taxon>
        <taxon>Ecdysozoa</taxon>
        <taxon>Arthropoda</taxon>
        <taxon>Hexapoda</taxon>
        <taxon>Insecta</taxon>
        <taxon>Pterygota</taxon>
        <taxon>Neoptera</taxon>
        <taxon>Endopterygota</taxon>
        <taxon>Lepidoptera</taxon>
        <taxon>Glossata</taxon>
        <taxon>Ditrysia</taxon>
        <taxon>Noctuoidea</taxon>
        <taxon>Noctuidae</taxon>
        <taxon>Plusiinae</taxon>
        <taxon>Trichoplusia</taxon>
    </lineage>
</organism>
<dbReference type="RefSeq" id="XP_026729613.1">
    <property type="nucleotide sequence ID" value="XM_026873812.1"/>
</dbReference>
<feature type="region of interest" description="Disordered" evidence="1">
    <location>
        <begin position="65"/>
        <end position="128"/>
    </location>
</feature>
<evidence type="ECO:0000313" key="5">
    <source>
        <dbReference type="RefSeq" id="XP_026729615.1"/>
    </source>
</evidence>
<feature type="region of interest" description="Disordered" evidence="1">
    <location>
        <begin position="368"/>
        <end position="389"/>
    </location>
</feature>
<sequence>MDPPAECTKEKVQSPNRSQKSRVKVPKSKERSNVMKMMRNEQNCATDHKKVKSISKLPRIIRSPSAFYKRTKSSPKLREPLDDAGDVVPGTSKMVHFPTNIPNEESSKEEKLKPSQIPRRRCLKEGSRDSSESRRRCHFCQNNKQFLPEGRNVQRIHMLINPDFCPPEEHTQPASVASTRPIPTLGQIYGRINMIDSDRLNEWFMEINTPLSSVSGRPRAVNSEDNDCNASTIASPANCHQEVLGRSAILLDRKDKNMEGFGTAATTTHDTIHGWFAADLEYPTRDNESGYQTMSYSPPQKLTSRASIVDGTSVKTNTTFCLMDEAVDVEIFTAEPNVECGTATSSLLSEQPTVLLCKTRESIKQKVEEGTGMSHHIDINTKKSSSDENLNETIATPGRRMPVPSYTECFSEILQKTTNFENPDGSIPKTPSSIAITDIEVRDNLSNDGAMDQDELCILEEQSNMEWSRQHYMPTANCTFTKSDGTSVFGTVNDWSSKYRSEGSEACTNSSDNHQGHWNSWKQEISRRYFDDRNLDFKERCKRCHRFKKFPSNRFKTQRPVGPWRRRISFRRICRRRWNYVWKKTAERWALWSSRSPAKFRKIRVMQCLQRSIVWEDADAQTTILVYNEMGTDSALAERKSAAIGTVVNMNSWQPASNKDSVNKSGSRDKPKFRHVNLGPSMFPFLYDSKKKSLSLQTSDRGQSRPKLLYYTNKDGNRSARQSDNITWNIEHGVDMERMVKSCQFEESIPGNVERSTSFYQMTDFNTSDVFTDTEDLRYFMNDKVTSTTVRFNPYQLRNATSKDAYTQKVITCNNAEADVRFFPHLESMSTGTLTSGCDITYYRPMTGTDITHLITETRAQQALYPILRNYLPRTPNTETVTRQPSNVSETETQVSTEKTVPKVSLGVATSVVPPIANSNHSSNTEDTLIQKSVDRKNCSTQIQPPEAIAETQISPRASVSKTSTGISPSNPKFTGKRTSSFISACVLMDSETEKESYSIQTSSHKPKLACTATKIMSISSRALTDKNLSCTEITMNKPPHKSTGNLTQALCPCKTSKVSCGSDRKHCHECSKSTSSRGLESYYETEILLNNLIKKALVGVNSSPTRASRKRSHATTGSDAAIGFETKATGPTLSEMKQLIDVGDKTDTGVQYSMLDKPGKPEMDFHASATKAQSQLLSMCMLNQQTTDTNTQTEWNAAHCVPVPPSVCSSPKESSCCSHADTKQNISTKITKTIAEKPGEPYDGPSVNNTETNTDLKFPPNIELELDQSQKSSIDKRPVEACSCSTRNKSMAEIQNNLNSQLISLSRMIGKRRPTAALNPSITASVFTADYGTDKWMTSGKSKSTFTSLVGFEASPTNDIKTNTLYITKALQSDDEDTNKVITIGPPTIILSRDSLADVLPVKKSIHINACVKKMNQQQCVNRTMVDRVTSDENVTKDVKESMLQACPDICETGTESVLQACQKKSASVLTTLCVLPAPPLLCNAKQKMEKRDTECVFVYGEPKCAVHKDNIDVAVQFYPPCDQEVNVKKQCVNQSVGVLNSYSTINEEKSQRKPHALIGEVLSPKVYKALYETTKLVVNEEVPKPPFQEKITRVDAEVEAAKFHVPDVRSAGVVTSKYRGFGFPQRCYCRDRGTHPNTSKWDLKQLYNLKELGRRIFFWNKTTRFTQLIPRHIVGN</sequence>
<dbReference type="Proteomes" id="UP000322000">
    <property type="component" value="Chromosome 6"/>
</dbReference>
<proteinExistence type="predicted"/>
<dbReference type="GeneID" id="113495199"/>
<dbReference type="OrthoDB" id="7491256at2759"/>
<feature type="compositionally biased region" description="Polar residues" evidence="1">
    <location>
        <begin position="875"/>
        <end position="899"/>
    </location>
</feature>
<evidence type="ECO:0000313" key="4">
    <source>
        <dbReference type="RefSeq" id="XP_026729614.1"/>
    </source>
</evidence>
<gene>
    <name evidence="3 4 5" type="primary">LOC113495199</name>
</gene>